<evidence type="ECO:0000313" key="5">
    <source>
        <dbReference type="Proteomes" id="UP000028524"/>
    </source>
</evidence>
<dbReference type="Gene3D" id="1.20.1250.20">
    <property type="entry name" value="MFS general substrate transporter like domains"/>
    <property type="match status" value="1"/>
</dbReference>
<feature type="region of interest" description="Disordered" evidence="2">
    <location>
        <begin position="314"/>
        <end position="333"/>
    </location>
</feature>
<evidence type="ECO:0000256" key="1">
    <source>
        <dbReference type="ARBA" id="ARBA00004141"/>
    </source>
</evidence>
<keyword evidence="3" id="KW-1133">Transmembrane helix</keyword>
<dbReference type="GO" id="GO:0022857">
    <property type="term" value="F:transmembrane transporter activity"/>
    <property type="evidence" value="ECO:0007669"/>
    <property type="project" value="InterPro"/>
</dbReference>
<dbReference type="InterPro" id="IPR011701">
    <property type="entry name" value="MFS"/>
</dbReference>
<feature type="transmembrane region" description="Helical" evidence="3">
    <location>
        <begin position="149"/>
        <end position="169"/>
    </location>
</feature>
<proteinExistence type="predicted"/>
<reference evidence="4 5" key="1">
    <citation type="journal article" date="2014" name="BMC Genomics">
        <title>Comparative genome sequencing reveals chemotype-specific gene clusters in the toxigenic black mold Stachybotrys.</title>
        <authorList>
            <person name="Semeiks J."/>
            <person name="Borek D."/>
            <person name="Otwinowski Z."/>
            <person name="Grishin N.V."/>
        </authorList>
    </citation>
    <scope>NUCLEOTIDE SEQUENCE [LARGE SCALE GENOMIC DNA]</scope>
    <source>
        <strain evidence="4 5">IBT 40285</strain>
    </source>
</reference>
<comment type="subcellular location">
    <subcellularLocation>
        <location evidence="1">Membrane</location>
        <topology evidence="1">Multi-pass membrane protein</topology>
    </subcellularLocation>
</comment>
<dbReference type="EMBL" id="KL660447">
    <property type="protein sequence ID" value="KFA66447.1"/>
    <property type="molecule type" value="Genomic_DNA"/>
</dbReference>
<keyword evidence="3" id="KW-0812">Transmembrane</keyword>
<dbReference type="HOGENOM" id="CLU_014401_1_1_1"/>
<dbReference type="InterPro" id="IPR052599">
    <property type="entry name" value="SLC43A_AATransporter"/>
</dbReference>
<evidence type="ECO:0008006" key="6">
    <source>
        <dbReference type="Google" id="ProtNLM"/>
    </source>
</evidence>
<accession>A0A084QR62</accession>
<gene>
    <name evidence="4" type="ORF">S40285_08530</name>
</gene>
<dbReference type="STRING" id="1283841.A0A084QR62"/>
<feature type="transmembrane region" description="Helical" evidence="3">
    <location>
        <begin position="548"/>
        <end position="569"/>
    </location>
</feature>
<evidence type="ECO:0000313" key="4">
    <source>
        <dbReference type="EMBL" id="KFA66447.1"/>
    </source>
</evidence>
<dbReference type="PANTHER" id="PTHR20772">
    <property type="entry name" value="PROTEIN FMP42"/>
    <property type="match status" value="1"/>
</dbReference>
<dbReference type="OMA" id="LQMIRMN"/>
<dbReference type="Pfam" id="PF07690">
    <property type="entry name" value="MFS_1"/>
    <property type="match status" value="1"/>
</dbReference>
<dbReference type="PANTHER" id="PTHR20772:SF4">
    <property type="entry name" value="HYPOTHETICAL AMINO ACID TRANSPORTER (EUROFUNG)"/>
    <property type="match status" value="1"/>
</dbReference>
<name>A0A084QR62_STAC4</name>
<organism evidence="4 5">
    <name type="scientific">Stachybotrys chlorohalonatus (strain IBT 40285)</name>
    <dbReference type="NCBI Taxonomy" id="1283841"/>
    <lineage>
        <taxon>Eukaryota</taxon>
        <taxon>Fungi</taxon>
        <taxon>Dikarya</taxon>
        <taxon>Ascomycota</taxon>
        <taxon>Pezizomycotina</taxon>
        <taxon>Sordariomycetes</taxon>
        <taxon>Hypocreomycetidae</taxon>
        <taxon>Hypocreales</taxon>
        <taxon>Stachybotryaceae</taxon>
        <taxon>Stachybotrys</taxon>
    </lineage>
</organism>
<feature type="transmembrane region" description="Helical" evidence="3">
    <location>
        <begin position="430"/>
        <end position="450"/>
    </location>
</feature>
<feature type="transmembrane region" description="Helical" evidence="3">
    <location>
        <begin position="388"/>
        <end position="410"/>
    </location>
</feature>
<protein>
    <recommendedName>
        <fullName evidence="6">Major facilitator superfamily (MFS) profile domain-containing protein</fullName>
    </recommendedName>
</protein>
<dbReference type="Proteomes" id="UP000028524">
    <property type="component" value="Unassembled WGS sequence"/>
</dbReference>
<feature type="transmembrane region" description="Helical" evidence="3">
    <location>
        <begin position="270"/>
        <end position="288"/>
    </location>
</feature>
<evidence type="ECO:0000256" key="2">
    <source>
        <dbReference type="SAM" id="MobiDB-lite"/>
    </source>
</evidence>
<feature type="transmembrane region" description="Helical" evidence="3">
    <location>
        <begin position="479"/>
        <end position="499"/>
    </location>
</feature>
<feature type="transmembrane region" description="Helical" evidence="3">
    <location>
        <begin position="235"/>
        <end position="258"/>
    </location>
</feature>
<feature type="transmembrane region" description="Helical" evidence="3">
    <location>
        <begin position="176"/>
        <end position="198"/>
    </location>
</feature>
<keyword evidence="3" id="KW-0472">Membrane</keyword>
<dbReference type="AlphaFoldDB" id="A0A084QR62"/>
<dbReference type="GO" id="GO:0000329">
    <property type="term" value="C:fungal-type vacuole membrane"/>
    <property type="evidence" value="ECO:0007669"/>
    <property type="project" value="TreeGrafter"/>
</dbReference>
<feature type="transmembrane region" description="Helical" evidence="3">
    <location>
        <begin position="204"/>
        <end position="223"/>
    </location>
</feature>
<feature type="transmembrane region" description="Helical" evidence="3">
    <location>
        <begin position="94"/>
        <end position="114"/>
    </location>
</feature>
<dbReference type="InterPro" id="IPR036259">
    <property type="entry name" value="MFS_trans_sf"/>
</dbReference>
<keyword evidence="5" id="KW-1185">Reference proteome</keyword>
<dbReference type="InParanoid" id="A0A084QR62"/>
<dbReference type="SUPFAM" id="SSF103473">
    <property type="entry name" value="MFS general substrate transporter"/>
    <property type="match status" value="1"/>
</dbReference>
<dbReference type="OrthoDB" id="330047at2759"/>
<evidence type="ECO:0000256" key="3">
    <source>
        <dbReference type="SAM" id="Phobius"/>
    </source>
</evidence>
<sequence length="611" mass="67259">MSLAQHLTQEGFDYEGPANPAFDTGTATVTRSRQTSIARTVSDPEAPLNDLQPWTSTLDNKSEWRQIDFAPKAVHEEPRLAAYKVSNAQRYAQITTAIVVCWLASGIVFGFAALKPVLIAEGVYRDLCPQPADLDFEIPCVEQDMRLNLFFIVASITCNVTSLFAGAALDRFGRRFCWILSAFFLAVGAILLGSSFAIDEFDAYLVGNFFLALGGTFVFVPSFQLANAFPKHSGLIVALITGSFDASAAVFLFYRMAYDATGGKFGLDKFFFGYLAVPALILVAELSYMPPHSYHTMPELEQKIEQAHDTALDVHSSDEDIPSQPERVRRQSIRADRRKSRLGQLEDLMGDAEQREERVKQEEERQETSVVWGVLHGVAAHRQMLTPWFLLILALTVLQMLRMNYFIATIRSQYRFMLGSEDEAEMINDFFDVALPIGGVASTPVIGLLLNHLSVPITFSVLTTCIAVIGFLNCLPFAWAGYATVLVFVFFRPLYYSAISDYSTKVFGFATFGRIYGTLTCISGLVNLCQSGLDALTHGPLKGDPTPINITLGVAGTVVGLALTAFVTVRGHVFVQERQELDADQARQSLLAAEPQGYGTVTTTQDRGLVG</sequence>